<dbReference type="AlphaFoldDB" id="A0A5J5AIC1"/>
<protein>
    <recommendedName>
        <fullName evidence="4">Remorin C-terminal domain-containing protein</fullName>
    </recommendedName>
</protein>
<feature type="compositionally biased region" description="Basic residues" evidence="1">
    <location>
        <begin position="73"/>
        <end position="82"/>
    </location>
</feature>
<evidence type="ECO:0000313" key="2">
    <source>
        <dbReference type="EMBL" id="KAA8529974.1"/>
    </source>
</evidence>
<reference evidence="2 3" key="1">
    <citation type="submission" date="2019-09" db="EMBL/GenBank/DDBJ databases">
        <title>A chromosome-level genome assembly of the Chinese tupelo Nyssa sinensis.</title>
        <authorList>
            <person name="Yang X."/>
            <person name="Kang M."/>
            <person name="Yang Y."/>
            <person name="Xiong H."/>
            <person name="Wang M."/>
            <person name="Zhang Z."/>
            <person name="Wang Z."/>
            <person name="Wu H."/>
            <person name="Ma T."/>
            <person name="Liu J."/>
            <person name="Xi Z."/>
        </authorList>
    </citation>
    <scope>NUCLEOTIDE SEQUENCE [LARGE SCALE GENOMIC DNA]</scope>
    <source>
        <strain evidence="2">J267</strain>
        <tissue evidence="2">Leaf</tissue>
    </source>
</reference>
<evidence type="ECO:0008006" key="4">
    <source>
        <dbReference type="Google" id="ProtNLM"/>
    </source>
</evidence>
<accession>A0A5J5AIC1</accession>
<evidence type="ECO:0000256" key="1">
    <source>
        <dbReference type="SAM" id="MobiDB-lite"/>
    </source>
</evidence>
<feature type="compositionally biased region" description="Polar residues" evidence="1">
    <location>
        <begin position="57"/>
        <end position="72"/>
    </location>
</feature>
<feature type="region of interest" description="Disordered" evidence="1">
    <location>
        <begin position="37"/>
        <end position="100"/>
    </location>
</feature>
<evidence type="ECO:0000313" key="3">
    <source>
        <dbReference type="Proteomes" id="UP000325577"/>
    </source>
</evidence>
<feature type="compositionally biased region" description="Basic and acidic residues" evidence="1">
    <location>
        <begin position="37"/>
        <end position="51"/>
    </location>
</feature>
<dbReference type="Proteomes" id="UP000325577">
    <property type="component" value="Linkage Group LG20"/>
</dbReference>
<proteinExistence type="predicted"/>
<keyword evidence="3" id="KW-1185">Reference proteome</keyword>
<sequence length="100" mass="11413">MQEEWKELEAAAAQKLASSVEAARAEAQKETEREIMDEVNKMGGEFMDHSKWHSRPKSSSQQLEILTSNTCNKKGHKSSNPKKWKDLKSESIIPQSRVQK</sequence>
<gene>
    <name evidence="2" type="ORF">F0562_034422</name>
</gene>
<dbReference type="EMBL" id="CM018044">
    <property type="protein sequence ID" value="KAA8529974.1"/>
    <property type="molecule type" value="Genomic_DNA"/>
</dbReference>
<name>A0A5J5AIC1_9ASTE</name>
<organism evidence="2 3">
    <name type="scientific">Nyssa sinensis</name>
    <dbReference type="NCBI Taxonomy" id="561372"/>
    <lineage>
        <taxon>Eukaryota</taxon>
        <taxon>Viridiplantae</taxon>
        <taxon>Streptophyta</taxon>
        <taxon>Embryophyta</taxon>
        <taxon>Tracheophyta</taxon>
        <taxon>Spermatophyta</taxon>
        <taxon>Magnoliopsida</taxon>
        <taxon>eudicotyledons</taxon>
        <taxon>Gunneridae</taxon>
        <taxon>Pentapetalae</taxon>
        <taxon>asterids</taxon>
        <taxon>Cornales</taxon>
        <taxon>Nyssaceae</taxon>
        <taxon>Nyssa</taxon>
    </lineage>
</organism>